<feature type="compositionally biased region" description="Basic residues" evidence="1">
    <location>
        <begin position="44"/>
        <end position="72"/>
    </location>
</feature>
<name>A3NXI3_BURP0</name>
<dbReference type="Proteomes" id="UP000006738">
    <property type="component" value="Chromosome I"/>
</dbReference>
<reference evidence="2 3" key="1">
    <citation type="submission" date="2007-02" db="EMBL/GenBank/DDBJ databases">
        <authorList>
            <person name="DeShazer D."/>
            <person name="Woods D.E."/>
            <person name="Nierman W.C."/>
        </authorList>
    </citation>
    <scope>NUCLEOTIDE SEQUENCE [LARGE SCALE GENOMIC DNA]</scope>
    <source>
        <strain evidence="2 3">1106a</strain>
    </source>
</reference>
<accession>A3NXI3</accession>
<evidence type="ECO:0000256" key="1">
    <source>
        <dbReference type="SAM" id="MobiDB-lite"/>
    </source>
</evidence>
<dbReference type="AlphaFoldDB" id="A3NXI3"/>
<evidence type="ECO:0000313" key="2">
    <source>
        <dbReference type="EMBL" id="ABN88638.1"/>
    </source>
</evidence>
<dbReference type="EMBL" id="CP000572">
    <property type="protein sequence ID" value="ABN88638.1"/>
    <property type="molecule type" value="Genomic_DNA"/>
</dbReference>
<dbReference type="KEGG" id="bpl:BURPS1106A_2803"/>
<gene>
    <name evidence="2" type="ordered locus">BURPS1106A_2803</name>
</gene>
<organism evidence="2 3">
    <name type="scientific">Burkholderia pseudomallei (strain 1106a)</name>
    <dbReference type="NCBI Taxonomy" id="357348"/>
    <lineage>
        <taxon>Bacteria</taxon>
        <taxon>Pseudomonadati</taxon>
        <taxon>Pseudomonadota</taxon>
        <taxon>Betaproteobacteria</taxon>
        <taxon>Burkholderiales</taxon>
        <taxon>Burkholderiaceae</taxon>
        <taxon>Burkholderia</taxon>
        <taxon>pseudomallei group</taxon>
    </lineage>
</organism>
<dbReference type="HOGENOM" id="CLU_2714602_0_0_4"/>
<evidence type="ECO:0000313" key="3">
    <source>
        <dbReference type="Proteomes" id="UP000006738"/>
    </source>
</evidence>
<sequence>MGRDRRSGSGRGEGGRNAGCRLARQRRRATPPGGYRGNGVIRMNVRRPPRVRARGRPGAHARAARHARRRAG</sequence>
<protein>
    <submittedName>
        <fullName evidence="2">Uncharacterized protein</fullName>
    </submittedName>
</protein>
<feature type="region of interest" description="Disordered" evidence="1">
    <location>
        <begin position="1"/>
        <end position="72"/>
    </location>
</feature>
<proteinExistence type="predicted"/>